<reference evidence="3 4" key="1">
    <citation type="journal article" date="2023" name="Mol. Biol. Evol.">
        <title>Genomics of Secondarily Temperate Adaptation in the Only Non-Antarctic Icefish.</title>
        <authorList>
            <person name="Rivera-Colon A.G."/>
            <person name="Rayamajhi N."/>
            <person name="Minhas B.F."/>
            <person name="Madrigal G."/>
            <person name="Bilyk K.T."/>
            <person name="Yoon V."/>
            <person name="Hune M."/>
            <person name="Gregory S."/>
            <person name="Cheng C.H.C."/>
            <person name="Catchen J.M."/>
        </authorList>
    </citation>
    <scope>NUCLEOTIDE SEQUENCE [LARGE SCALE GENOMIC DNA]</scope>
    <source>
        <tissue evidence="3">White muscle</tissue>
    </source>
</reference>
<accession>A0AAN8D0E6</accession>
<feature type="chain" id="PRO_5042921931" evidence="2">
    <location>
        <begin position="24"/>
        <end position="124"/>
    </location>
</feature>
<evidence type="ECO:0000256" key="1">
    <source>
        <dbReference type="SAM" id="MobiDB-lite"/>
    </source>
</evidence>
<dbReference type="PROSITE" id="PS51257">
    <property type="entry name" value="PROKAR_LIPOPROTEIN"/>
    <property type="match status" value="1"/>
</dbReference>
<proteinExistence type="predicted"/>
<dbReference type="Proteomes" id="UP001331515">
    <property type="component" value="Unassembled WGS sequence"/>
</dbReference>
<feature type="compositionally biased region" description="Pro residues" evidence="1">
    <location>
        <begin position="56"/>
        <end position="70"/>
    </location>
</feature>
<feature type="signal peptide" evidence="2">
    <location>
        <begin position="1"/>
        <end position="23"/>
    </location>
</feature>
<gene>
    <name evidence="3" type="ORF">CgunFtcFv8_008568</name>
</gene>
<keyword evidence="2" id="KW-0732">Signal</keyword>
<protein>
    <submittedName>
        <fullName evidence="3">Uncharacterized protein</fullName>
    </submittedName>
</protein>
<keyword evidence="4" id="KW-1185">Reference proteome</keyword>
<name>A0AAN8D0E6_CHAGU</name>
<organism evidence="3 4">
    <name type="scientific">Champsocephalus gunnari</name>
    <name type="common">Mackerel icefish</name>
    <dbReference type="NCBI Taxonomy" id="52237"/>
    <lineage>
        <taxon>Eukaryota</taxon>
        <taxon>Metazoa</taxon>
        <taxon>Chordata</taxon>
        <taxon>Craniata</taxon>
        <taxon>Vertebrata</taxon>
        <taxon>Euteleostomi</taxon>
        <taxon>Actinopterygii</taxon>
        <taxon>Neopterygii</taxon>
        <taxon>Teleostei</taxon>
        <taxon>Neoteleostei</taxon>
        <taxon>Acanthomorphata</taxon>
        <taxon>Eupercaria</taxon>
        <taxon>Perciformes</taxon>
        <taxon>Notothenioidei</taxon>
        <taxon>Channichthyidae</taxon>
        <taxon>Champsocephalus</taxon>
    </lineage>
</organism>
<feature type="region of interest" description="Disordered" evidence="1">
    <location>
        <begin position="29"/>
        <end position="79"/>
    </location>
</feature>
<evidence type="ECO:0000313" key="3">
    <source>
        <dbReference type="EMBL" id="KAK5914105.1"/>
    </source>
</evidence>
<evidence type="ECO:0000256" key="2">
    <source>
        <dbReference type="SAM" id="SignalP"/>
    </source>
</evidence>
<evidence type="ECO:0000313" key="4">
    <source>
        <dbReference type="Proteomes" id="UP001331515"/>
    </source>
</evidence>
<dbReference type="EMBL" id="JAURVH010001527">
    <property type="protein sequence ID" value="KAK5914105.1"/>
    <property type="molecule type" value="Genomic_DNA"/>
</dbReference>
<comment type="caution">
    <text evidence="3">The sequence shown here is derived from an EMBL/GenBank/DDBJ whole genome shotgun (WGS) entry which is preliminary data.</text>
</comment>
<dbReference type="AlphaFoldDB" id="A0AAN8D0E6"/>
<sequence>MHKYINLVSVFALVCVWWGGCRHIDDGPAAPQADPFHVSSDHRRSVFTHQTHPDTQPDPPPPAQPCPPEPVTLAGETQGQRLGVNLEVVVPDWLSDLTDRRRPYGRYGRRSKVKDAIKKSADLL</sequence>